<dbReference type="Proteomes" id="UP001381693">
    <property type="component" value="Unassembled WGS sequence"/>
</dbReference>
<gene>
    <name evidence="1" type="ORF">SK128_023767</name>
</gene>
<name>A0AAN9A2N3_HALRR</name>
<comment type="caution">
    <text evidence="1">The sequence shown here is derived from an EMBL/GenBank/DDBJ whole genome shotgun (WGS) entry which is preliminary data.</text>
</comment>
<dbReference type="EMBL" id="JAXCGZ010007914">
    <property type="protein sequence ID" value="KAK7078276.1"/>
    <property type="molecule type" value="Genomic_DNA"/>
</dbReference>
<accession>A0AAN9A2N3</accession>
<evidence type="ECO:0000313" key="1">
    <source>
        <dbReference type="EMBL" id="KAK7078276.1"/>
    </source>
</evidence>
<protein>
    <submittedName>
        <fullName evidence="1">Uncharacterized protein</fullName>
    </submittedName>
</protein>
<keyword evidence="2" id="KW-1185">Reference proteome</keyword>
<proteinExistence type="predicted"/>
<reference evidence="1 2" key="1">
    <citation type="submission" date="2023-11" db="EMBL/GenBank/DDBJ databases">
        <title>Halocaridina rubra genome assembly.</title>
        <authorList>
            <person name="Smith C."/>
        </authorList>
    </citation>
    <scope>NUCLEOTIDE SEQUENCE [LARGE SCALE GENOMIC DNA]</scope>
    <source>
        <strain evidence="1">EP-1</strain>
        <tissue evidence="1">Whole</tissue>
    </source>
</reference>
<organism evidence="1 2">
    <name type="scientific">Halocaridina rubra</name>
    <name type="common">Hawaiian red shrimp</name>
    <dbReference type="NCBI Taxonomy" id="373956"/>
    <lineage>
        <taxon>Eukaryota</taxon>
        <taxon>Metazoa</taxon>
        <taxon>Ecdysozoa</taxon>
        <taxon>Arthropoda</taxon>
        <taxon>Crustacea</taxon>
        <taxon>Multicrustacea</taxon>
        <taxon>Malacostraca</taxon>
        <taxon>Eumalacostraca</taxon>
        <taxon>Eucarida</taxon>
        <taxon>Decapoda</taxon>
        <taxon>Pleocyemata</taxon>
        <taxon>Caridea</taxon>
        <taxon>Atyoidea</taxon>
        <taxon>Atyidae</taxon>
        <taxon>Halocaridina</taxon>
    </lineage>
</organism>
<sequence>MLELSKRDTYLEKVIRVTSLEHRPGHLTSTVCIVMETQLRKRISLHFETFNFLSDMIFRSNRRKNYKGFSCWATAYSIASPPQVTTDGTSSPGCSE</sequence>
<evidence type="ECO:0000313" key="2">
    <source>
        <dbReference type="Proteomes" id="UP001381693"/>
    </source>
</evidence>
<dbReference type="AlphaFoldDB" id="A0AAN9A2N3"/>